<gene>
    <name evidence="2" type="ORF">BN13_230008</name>
</gene>
<dbReference type="EMBL" id="CAJC01000132">
    <property type="protein sequence ID" value="CCI52860.1"/>
    <property type="molecule type" value="Genomic_DNA"/>
</dbReference>
<reference evidence="2 3" key="1">
    <citation type="journal article" date="2013" name="ISME J.">
        <title>A metabolic model for members of the genus Tetrasphaera involved in enhanced biological phosphorus removal.</title>
        <authorList>
            <person name="Kristiansen R."/>
            <person name="Nguyen H.T.T."/>
            <person name="Saunders A.M."/>
            <person name="Nielsen J.L."/>
            <person name="Wimmer R."/>
            <person name="Le V.Q."/>
            <person name="McIlroy S.J."/>
            <person name="Petrovski S."/>
            <person name="Seviour R.J."/>
            <person name="Calteau A."/>
            <person name="Nielsen K.L."/>
            <person name="Nielsen P.H."/>
        </authorList>
    </citation>
    <scope>NUCLEOTIDE SEQUENCE [LARGE SCALE GENOMIC DNA]</scope>
    <source>
        <strain evidence="2 3">Ben 74</strain>
    </source>
</reference>
<sequence length="404" mass="42144">MAPRSPGDPTDPGTAPIPVYDYNDPGKSFLVGLDFHTTTATLVDAQVGSQRSYSHLGDPPLLKLRLLNADGSERSQVNSWDPRWVFVEGTGHDESMVMMDRTDTLTMPFDADGATLVVDDQQAGSTLTTVDLRPAVHDYCSDNPTAPECLVADLAVTTLTTSAPPLGLVGTAVTVTLATTVANLGPDTPVDASGSITATGDSGLTVTPGSYAARWPALATGSPQDRTDTVQATCTKPGTSAFSAMADITPDAAKVIDPVASNNQRTSTLTLTCAIPVQLNVRPGETKNQVNVNSGVLPMAILSTGAEYGLPLPFDATTIDAGTLRFGTRDALLTSSGGAPEAHGRIHPEDSYEPDDKTKDGDLDAVVHARSDRLGLTPATTELCVRGLTTSGVPFFGCDHVVPR</sequence>
<evidence type="ECO:0000313" key="3">
    <source>
        <dbReference type="Proteomes" id="UP000035720"/>
    </source>
</evidence>
<evidence type="ECO:0008006" key="4">
    <source>
        <dbReference type="Google" id="ProtNLM"/>
    </source>
</evidence>
<protein>
    <recommendedName>
        <fullName evidence="4">DUF11 domain-containing protein</fullName>
    </recommendedName>
</protein>
<feature type="region of interest" description="Disordered" evidence="1">
    <location>
        <begin position="335"/>
        <end position="360"/>
    </location>
</feature>
<name>A0A077MAK2_9MICO</name>
<evidence type="ECO:0000313" key="2">
    <source>
        <dbReference type="EMBL" id="CCI52860.1"/>
    </source>
</evidence>
<feature type="compositionally biased region" description="Basic and acidic residues" evidence="1">
    <location>
        <begin position="342"/>
        <end position="360"/>
    </location>
</feature>
<proteinExistence type="predicted"/>
<dbReference type="Proteomes" id="UP000035720">
    <property type="component" value="Unassembled WGS sequence"/>
</dbReference>
<evidence type="ECO:0000256" key="1">
    <source>
        <dbReference type="SAM" id="MobiDB-lite"/>
    </source>
</evidence>
<comment type="caution">
    <text evidence="2">The sequence shown here is derived from an EMBL/GenBank/DDBJ whole genome shotgun (WGS) entry which is preliminary data.</text>
</comment>
<dbReference type="AlphaFoldDB" id="A0A077MAK2"/>
<keyword evidence="3" id="KW-1185">Reference proteome</keyword>
<accession>A0A077MAK2</accession>
<organism evidence="2 3">
    <name type="scientific">Nostocoides jenkinsii Ben 74</name>
    <dbReference type="NCBI Taxonomy" id="1193518"/>
    <lineage>
        <taxon>Bacteria</taxon>
        <taxon>Bacillati</taxon>
        <taxon>Actinomycetota</taxon>
        <taxon>Actinomycetes</taxon>
        <taxon>Micrococcales</taxon>
        <taxon>Intrasporangiaceae</taxon>
        <taxon>Nostocoides</taxon>
    </lineage>
</organism>
<dbReference type="STRING" id="1193518.BN13_230008"/>